<proteinExistence type="predicted"/>
<organism evidence="1 2">
    <name type="scientific">Clostridium moutaii</name>
    <dbReference type="NCBI Taxonomy" id="3240932"/>
    <lineage>
        <taxon>Bacteria</taxon>
        <taxon>Bacillati</taxon>
        <taxon>Bacillota</taxon>
        <taxon>Clostridia</taxon>
        <taxon>Eubacteriales</taxon>
        <taxon>Clostridiaceae</taxon>
        <taxon>Clostridium</taxon>
    </lineage>
</organism>
<name>A0ABV4BSI7_9CLOT</name>
<protein>
    <submittedName>
        <fullName evidence="1">Uncharacterized protein</fullName>
    </submittedName>
</protein>
<dbReference type="Proteomes" id="UP001564657">
    <property type="component" value="Unassembled WGS sequence"/>
</dbReference>
<evidence type="ECO:0000313" key="2">
    <source>
        <dbReference type="Proteomes" id="UP001564657"/>
    </source>
</evidence>
<dbReference type="EMBL" id="JBGEWD010000018">
    <property type="protein sequence ID" value="MEY8001443.1"/>
    <property type="molecule type" value="Genomic_DNA"/>
</dbReference>
<reference evidence="1 2" key="1">
    <citation type="submission" date="2024-08" db="EMBL/GenBank/DDBJ databases">
        <title>Clostridium lapicellarii sp. nov., and Clostridium renhuaiense sp. nov., two species isolated from the mud in a fermentation cellar used for producing sauce-flavour Chinese liquors.</title>
        <authorList>
            <person name="Yang F."/>
            <person name="Wang H."/>
            <person name="Chen L.Q."/>
            <person name="Zhou N."/>
            <person name="Lu J.J."/>
            <person name="Pu X.X."/>
            <person name="Wan B."/>
            <person name="Wang L."/>
            <person name="Liu S.J."/>
        </authorList>
    </citation>
    <scope>NUCLEOTIDE SEQUENCE [LARGE SCALE GENOMIC DNA]</scope>
    <source>
        <strain evidence="1 2">MT-5</strain>
    </source>
</reference>
<dbReference type="RefSeq" id="WP_369705339.1">
    <property type="nucleotide sequence ID" value="NZ_JBGEWD010000018.1"/>
</dbReference>
<gene>
    <name evidence="1" type="ORF">AB8U03_14775</name>
</gene>
<accession>A0ABV4BSI7</accession>
<evidence type="ECO:0000313" key="1">
    <source>
        <dbReference type="EMBL" id="MEY8001443.1"/>
    </source>
</evidence>
<sequence>MNINNLEKCFYEASKLNKKYVGVKIKMQGFPKPEIIINENANLDEKFTYYKKAYNEDLMLKTFNGIKIIGFTYGDTFADIEKDLIK</sequence>
<keyword evidence="2" id="KW-1185">Reference proteome</keyword>
<comment type="caution">
    <text evidence="1">The sequence shown here is derived from an EMBL/GenBank/DDBJ whole genome shotgun (WGS) entry which is preliminary data.</text>
</comment>